<dbReference type="RefSeq" id="WP_128693502.1">
    <property type="nucleotide sequence ID" value="NZ_LHQS01000002.1"/>
</dbReference>
<dbReference type="Gene3D" id="3.30.70.2200">
    <property type="match status" value="1"/>
</dbReference>
<dbReference type="Pfam" id="PF22641">
    <property type="entry name" value="TiaS_TCKD"/>
    <property type="match status" value="1"/>
</dbReference>
<accession>A0A498GZK4</accession>
<protein>
    <submittedName>
        <fullName evidence="2">tRNA(Ile2) 2-agmatinylcytidine synthetase</fullName>
    </submittedName>
</protein>
<dbReference type="PANTHER" id="PTHR40705">
    <property type="entry name" value="TRNA(ILE2) 2-AGMATINYLCYTIDINE SYNTHETASE TIAS"/>
    <property type="match status" value="1"/>
</dbReference>
<gene>
    <name evidence="2" type="ORF">ABH15_06130</name>
</gene>
<proteinExistence type="predicted"/>
<evidence type="ECO:0000259" key="1">
    <source>
        <dbReference type="Pfam" id="PF22641"/>
    </source>
</evidence>
<feature type="domain" description="TiaS-like TCKD" evidence="1">
    <location>
        <begin position="160"/>
        <end position="218"/>
    </location>
</feature>
<comment type="caution">
    <text evidence="2">The sequence shown here is derived from an EMBL/GenBank/DDBJ whole genome shotgun (WGS) entry which is preliminary data.</text>
</comment>
<dbReference type="InterPro" id="IPR053870">
    <property type="entry name" value="TiaS-like_TCKD"/>
</dbReference>
<dbReference type="Proteomes" id="UP000290932">
    <property type="component" value="Unassembled WGS sequence"/>
</dbReference>
<name>A0A498GZK4_9EURY</name>
<organism evidence="2 3">
    <name type="scientific">Methanoculleus taiwanensis</name>
    <dbReference type="NCBI Taxonomy" id="1550565"/>
    <lineage>
        <taxon>Archaea</taxon>
        <taxon>Methanobacteriati</taxon>
        <taxon>Methanobacteriota</taxon>
        <taxon>Stenosarchaea group</taxon>
        <taxon>Methanomicrobia</taxon>
        <taxon>Methanomicrobiales</taxon>
        <taxon>Methanomicrobiaceae</taxon>
        <taxon>Methanoculleus</taxon>
    </lineage>
</organism>
<dbReference type="PANTHER" id="PTHR40705:SF2">
    <property type="entry name" value="DUF1743 DOMAIN-CONTAINING PROTEIN"/>
    <property type="match status" value="1"/>
</dbReference>
<sequence length="318" mass="34210">MVTLMPEDVRARYGPLFARKFLVMIDENAGIAEIREQCRARGTIEWDAANRRRAGGALRSAFVEGTSMTMLASLGRSPVNFGAADREIGGQALEGVEVQGAEVVTSWSGIAGAGVGIAACLPQAPGVIRAEYPSEDDLRPGGARTCRVRIVSPRYEKVTIGIDDTDTREEGATWVLALQCAEACTIPGVEYLDMRLVQLNPAVPKKTTNCVGSALNFAVLPEKVDELLAYVREFIESRAVSNDTGIAVFRGIALPEESEFLRRVKTEILTLDEVHAEAERLGIRYIDSAGRKGRIGALGALLWANKGSEAAGLYGEAL</sequence>
<evidence type="ECO:0000313" key="3">
    <source>
        <dbReference type="Proteomes" id="UP000290932"/>
    </source>
</evidence>
<keyword evidence="3" id="KW-1185">Reference proteome</keyword>
<dbReference type="EMBL" id="LHQS01000002">
    <property type="protein sequence ID" value="RXE55803.1"/>
    <property type="molecule type" value="Genomic_DNA"/>
</dbReference>
<dbReference type="AlphaFoldDB" id="A0A498GZK4"/>
<evidence type="ECO:0000313" key="2">
    <source>
        <dbReference type="EMBL" id="RXE55803.1"/>
    </source>
</evidence>
<dbReference type="OrthoDB" id="52716at2157"/>
<reference evidence="2 3" key="1">
    <citation type="journal article" date="2015" name="Int. J. Syst. Evol. Microbiol.">
        <title>Methanoculleus taiwanensis sp. nov., a methanogen isolated from deep marine sediment at the deformation front area near Taiwan.</title>
        <authorList>
            <person name="Weng C.Y."/>
            <person name="Chen S.C."/>
            <person name="Lai M.C."/>
            <person name="Wu S.Y."/>
            <person name="Lin S."/>
            <person name="Yang T.F."/>
            <person name="Chen P.C."/>
        </authorList>
    </citation>
    <scope>NUCLEOTIDE SEQUENCE [LARGE SCALE GENOMIC DNA]</scope>
    <source>
        <strain evidence="2 3">CYW4</strain>
    </source>
</reference>